<dbReference type="InterPro" id="IPR043131">
    <property type="entry name" value="BCAT-like_N"/>
</dbReference>
<dbReference type="InterPro" id="IPR036038">
    <property type="entry name" value="Aminotransferase-like"/>
</dbReference>
<keyword evidence="2" id="KW-1185">Reference proteome</keyword>
<dbReference type="Gene3D" id="3.20.10.10">
    <property type="entry name" value="D-amino Acid Aminotransferase, subunit A, domain 2"/>
    <property type="match status" value="1"/>
</dbReference>
<comment type="caution">
    <text evidence="1">The sequence shown here is derived from an EMBL/GenBank/DDBJ whole genome shotgun (WGS) entry which is preliminary data.</text>
</comment>
<accession>A0ABT1MKD4</accession>
<dbReference type="SUPFAM" id="SSF56752">
    <property type="entry name" value="D-aminoacid aminotransferase-like PLP-dependent enzymes"/>
    <property type="match status" value="1"/>
</dbReference>
<protein>
    <submittedName>
        <fullName evidence="1">Aminotransferase class IV</fullName>
    </submittedName>
</protein>
<dbReference type="RefSeq" id="WP_255028489.1">
    <property type="nucleotide sequence ID" value="NZ_JANDHW010000022.1"/>
</dbReference>
<evidence type="ECO:0000313" key="2">
    <source>
        <dbReference type="Proteomes" id="UP001205603"/>
    </source>
</evidence>
<organism evidence="1 2">
    <name type="scientific">Coprobacter tertius</name>
    <dbReference type="NCBI Taxonomy" id="2944915"/>
    <lineage>
        <taxon>Bacteria</taxon>
        <taxon>Pseudomonadati</taxon>
        <taxon>Bacteroidota</taxon>
        <taxon>Bacteroidia</taxon>
        <taxon>Bacteroidales</taxon>
        <taxon>Barnesiellaceae</taxon>
        <taxon>Coprobacter</taxon>
    </lineage>
</organism>
<dbReference type="Proteomes" id="UP001205603">
    <property type="component" value="Unassembled WGS sequence"/>
</dbReference>
<name>A0ABT1MKD4_9BACT</name>
<dbReference type="EMBL" id="JANDHW010000022">
    <property type="protein sequence ID" value="MCP9613097.1"/>
    <property type="molecule type" value="Genomic_DNA"/>
</dbReference>
<dbReference type="Pfam" id="PF01063">
    <property type="entry name" value="Aminotran_4"/>
    <property type="match status" value="1"/>
</dbReference>
<keyword evidence="1" id="KW-0032">Aminotransferase</keyword>
<reference evidence="1 2" key="1">
    <citation type="submission" date="2022-07" db="EMBL/GenBank/DDBJ databases">
        <title>Fecal culturing of patients with breast cancer.</title>
        <authorList>
            <person name="Teng N.M.Y."/>
            <person name="Kiu R."/>
            <person name="Evans R."/>
            <person name="Baker D.J."/>
            <person name="Zenner C."/>
            <person name="Robinson S.D."/>
            <person name="Hall L.J."/>
        </authorList>
    </citation>
    <scope>NUCLEOTIDE SEQUENCE [LARGE SCALE GENOMIC DNA]</scope>
    <source>
        <strain evidence="1 2">LH1063</strain>
    </source>
</reference>
<dbReference type="GO" id="GO:0008483">
    <property type="term" value="F:transaminase activity"/>
    <property type="evidence" value="ECO:0007669"/>
    <property type="project" value="UniProtKB-KW"/>
</dbReference>
<gene>
    <name evidence="1" type="ORF">NMU02_13440</name>
</gene>
<dbReference type="InterPro" id="IPR001544">
    <property type="entry name" value="Aminotrans_IV"/>
</dbReference>
<evidence type="ECO:0000313" key="1">
    <source>
        <dbReference type="EMBL" id="MCP9613097.1"/>
    </source>
</evidence>
<dbReference type="Gene3D" id="3.30.470.10">
    <property type="match status" value="1"/>
</dbReference>
<proteinExistence type="predicted"/>
<sequence length="198" mass="23602">MCLFVETLRIQDGKVWNIEYHNRRMNDTRATLFGAFSVEEDIRYYFSDLSIYKERTKCRILYREKVEKIEYLPYQLPCIESLRLVINDDVDYRYKCIDRKSIDRLFALRGETDDILIVKNGLLTDTSFCNVALYDGSNWVTPRNPLLKGTQRAFLLDRNRLREADISVMRIRDYKCISLFNAMISFGEIEIPVNRIFY</sequence>
<keyword evidence="1" id="KW-0808">Transferase</keyword>
<dbReference type="InterPro" id="IPR043132">
    <property type="entry name" value="BCAT-like_C"/>
</dbReference>